<dbReference type="eggNOG" id="ENOG5032WWW">
    <property type="taxonomic scope" value="Bacteria"/>
</dbReference>
<accession>D9SJT5</accession>
<dbReference type="Proteomes" id="UP000001235">
    <property type="component" value="Chromosome"/>
</dbReference>
<keyword evidence="3" id="KW-1185">Reference proteome</keyword>
<proteinExistence type="predicted"/>
<organism evidence="2 3">
    <name type="scientific">Gallionella capsiferriformans (strain ES-2)</name>
    <name type="common">Gallionella ferruginea capsiferriformans (strain ES-2)</name>
    <dbReference type="NCBI Taxonomy" id="395494"/>
    <lineage>
        <taxon>Bacteria</taxon>
        <taxon>Pseudomonadati</taxon>
        <taxon>Pseudomonadota</taxon>
        <taxon>Betaproteobacteria</taxon>
        <taxon>Nitrosomonadales</taxon>
        <taxon>Gallionellaceae</taxon>
        <taxon>Gallionella</taxon>
    </lineage>
</organism>
<dbReference type="HOGENOM" id="CLU_131330_1_0_4"/>
<dbReference type="EMBL" id="CP002159">
    <property type="protein sequence ID" value="ADL54434.1"/>
    <property type="molecule type" value="Genomic_DNA"/>
</dbReference>
<evidence type="ECO:0000313" key="2">
    <source>
        <dbReference type="EMBL" id="ADL54434.1"/>
    </source>
</evidence>
<feature type="signal peptide" evidence="1">
    <location>
        <begin position="1"/>
        <end position="19"/>
    </location>
</feature>
<dbReference type="AlphaFoldDB" id="D9SJT5"/>
<dbReference type="KEGG" id="gca:Galf_0390"/>
<name>D9SJT5_GALCS</name>
<dbReference type="PROSITE" id="PS51257">
    <property type="entry name" value="PROKAR_LIPOPROTEIN"/>
    <property type="match status" value="1"/>
</dbReference>
<keyword evidence="1" id="KW-0732">Signal</keyword>
<evidence type="ECO:0000256" key="1">
    <source>
        <dbReference type="SAM" id="SignalP"/>
    </source>
</evidence>
<feature type="chain" id="PRO_5005672405" description="Lipoprotein" evidence="1">
    <location>
        <begin position="20"/>
        <end position="164"/>
    </location>
</feature>
<sequence precursor="true">MFKYFAIASLLTVTGCASIAGEKMQPVSVQTIQDNKEVAGVGCTLTNDAGKWFVTSPGSVTVHKSTGDLAIDCSKDGNIVGHETLVSKSNGAVWGNILAGGGIGYIIDRNTGAGFNYPDSITIVLRKIGEVVGLVTPAIATTTPIVATTAPIVTATAPTEASKN</sequence>
<protein>
    <recommendedName>
        <fullName evidence="4">Lipoprotein</fullName>
    </recommendedName>
</protein>
<reference evidence="2 3" key="1">
    <citation type="submission" date="2010-08" db="EMBL/GenBank/DDBJ databases">
        <title>Complete sequence of Gallionella capsiferriformans ES-2.</title>
        <authorList>
            <consortium name="US DOE Joint Genome Institute"/>
            <person name="Lucas S."/>
            <person name="Copeland A."/>
            <person name="Lapidus A."/>
            <person name="Cheng J.-F."/>
            <person name="Bruce D."/>
            <person name="Goodwin L."/>
            <person name="Pitluck S."/>
            <person name="Chertkov O."/>
            <person name="Davenport K.W."/>
            <person name="Detter J.C."/>
            <person name="Han C."/>
            <person name="Tapia R."/>
            <person name="Land M."/>
            <person name="Hauser L."/>
            <person name="Chang Y.-J."/>
            <person name="Jeffries C."/>
            <person name="Kyrpides N."/>
            <person name="Ivanova N."/>
            <person name="Mikhailova N."/>
            <person name="Shelobolina E.S."/>
            <person name="Picardal F."/>
            <person name="Roden E."/>
            <person name="Emerson D."/>
            <person name="Woyke T."/>
        </authorList>
    </citation>
    <scope>NUCLEOTIDE SEQUENCE [LARGE SCALE GENOMIC DNA]</scope>
    <source>
        <strain evidence="2 3">ES-2</strain>
    </source>
</reference>
<evidence type="ECO:0000313" key="3">
    <source>
        <dbReference type="Proteomes" id="UP000001235"/>
    </source>
</evidence>
<evidence type="ECO:0008006" key="4">
    <source>
        <dbReference type="Google" id="ProtNLM"/>
    </source>
</evidence>
<gene>
    <name evidence="2" type="ordered locus">Galf_0390</name>
</gene>
<dbReference type="RefSeq" id="WP_013292377.1">
    <property type="nucleotide sequence ID" value="NC_014394.1"/>
</dbReference>
<dbReference type="STRING" id="395494.Galf_0390"/>